<dbReference type="PANTHER" id="PTHR10183">
    <property type="entry name" value="CALPAIN"/>
    <property type="match status" value="1"/>
</dbReference>
<dbReference type="PANTHER" id="PTHR10183:SF430">
    <property type="entry name" value="CYSTEINE PEPTIDASE, PUTATIVE-RELATED"/>
    <property type="match status" value="1"/>
</dbReference>
<dbReference type="GO" id="GO:0006508">
    <property type="term" value="P:proteolysis"/>
    <property type="evidence" value="ECO:0007669"/>
    <property type="project" value="InterPro"/>
</dbReference>
<accession>A0A0N0VEK2</accession>
<dbReference type="GO" id="GO:0004198">
    <property type="term" value="F:calcium-dependent cysteine-type endopeptidase activity"/>
    <property type="evidence" value="ECO:0007669"/>
    <property type="project" value="InterPro"/>
</dbReference>
<evidence type="ECO:0000259" key="2">
    <source>
        <dbReference type="PROSITE" id="PS50203"/>
    </source>
</evidence>
<dbReference type="Gene3D" id="3.80.10.10">
    <property type="entry name" value="Ribonuclease Inhibitor"/>
    <property type="match status" value="1"/>
</dbReference>
<dbReference type="GeneID" id="26906483"/>
<organism evidence="3 4">
    <name type="scientific">Leptomonas pyrrhocoris</name>
    <name type="common">Firebug parasite</name>
    <dbReference type="NCBI Taxonomy" id="157538"/>
    <lineage>
        <taxon>Eukaryota</taxon>
        <taxon>Discoba</taxon>
        <taxon>Euglenozoa</taxon>
        <taxon>Kinetoplastea</taxon>
        <taxon>Metakinetoplastina</taxon>
        <taxon>Trypanosomatida</taxon>
        <taxon>Trypanosomatidae</taxon>
        <taxon>Leishmaniinae</taxon>
        <taxon>Leptomonas</taxon>
    </lineage>
</organism>
<dbReference type="EMBL" id="LGTL01000013">
    <property type="protein sequence ID" value="KPA78594.1"/>
    <property type="molecule type" value="Genomic_DNA"/>
</dbReference>
<name>A0A0N0VEK2_LEPPY</name>
<dbReference type="AlphaFoldDB" id="A0A0N0VEK2"/>
<comment type="caution">
    <text evidence="1">Lacks conserved residue(s) required for the propagation of feature annotation.</text>
</comment>
<sequence length="759" mass="84863">MSCTALNKYLEICTSLNEHPLHQFEELLQSGAQKIDVSRIYLPRKHFRCLFQFIEERPDVEELVLDGASLTTEDVKSLKECLLHSCVSKLSLRQNKLDAACATALRQLCMSNPGIVEINLDDTCIPSPKIDEIQLIVNLNRLNADSLRSSNVVSVRNESSRVNRWQLCQERCRFGSTSQLQFKSHSARSVIDEFVKSCKSLFCDSSFTVENFNHPLANIETIRWSSYCEISDCQSDLQNQEELGFSESDFYNNTYLCAGFNALRFYDALTKPLLLRGFQQAGLYVFRLFIDGAVAEVIVDDTLPCLKSEDSCFLVGVSSCCYPFYGALLEKAIAKAIGGYKYLEELSFCDYIEMLTGGTSFEINLTMRAFNSSVTFELLRTLSENGQKLVACLIPRSQREAQACESDGISCNLPYTVLKADVCRKNGLHYAYLLQIATPFPKKPVKNAFEDDTFKSTQINGRLVVWMTLEDFAVVFGQVYLIMWAYEDAASEHKTTKELSALSAVTTSSTLFANNSAFYIENEGNSESGVMISLRPSRIVDPSNKLKCLFYKYIELGYGTQTRRYDVCDRNALFKSDEFSCNGGSVFFNLLPREKLQLVIGSQIKASLTVLFSAVEDVKVTSLPETMLSSRLLGEWNTTVSAKRLSDKIVCLTNGTQECNTYCVVALAQLPSQDPPFPIGAFGWIGDSADVVTISTPHFSTALERSAMSVHSISLPVHPNECLFILPYCCGTKCADKFELTVFSVCGMTRTVFDTADFL</sequence>
<dbReference type="InterPro" id="IPR038765">
    <property type="entry name" value="Papain-like_cys_pep_sf"/>
</dbReference>
<protein>
    <submittedName>
        <fullName evidence="3">Putative calpain-like cysteine peptidase</fullName>
    </submittedName>
</protein>
<feature type="domain" description="Calpain catalytic" evidence="2">
    <location>
        <begin position="277"/>
        <end position="481"/>
    </location>
</feature>
<dbReference type="PROSITE" id="PS50203">
    <property type="entry name" value="CALPAIN_CAT"/>
    <property type="match status" value="1"/>
</dbReference>
<dbReference type="SUPFAM" id="SSF54001">
    <property type="entry name" value="Cysteine proteinases"/>
    <property type="match status" value="1"/>
</dbReference>
<reference evidence="3 4" key="1">
    <citation type="submission" date="2015-07" db="EMBL/GenBank/DDBJ databases">
        <title>High-quality genome of monoxenous trypanosomatid Leptomonas pyrrhocoris.</title>
        <authorList>
            <person name="Flegontov P."/>
            <person name="Butenko A."/>
            <person name="Firsov S."/>
            <person name="Vlcek C."/>
            <person name="Logacheva M.D."/>
            <person name="Field M."/>
            <person name="Filatov D."/>
            <person name="Flegontova O."/>
            <person name="Gerasimov E."/>
            <person name="Jackson A.P."/>
            <person name="Kelly S."/>
            <person name="Opperdoes F."/>
            <person name="O'Reilly A."/>
            <person name="Votypka J."/>
            <person name="Yurchenko V."/>
            <person name="Lukes J."/>
        </authorList>
    </citation>
    <scope>NUCLEOTIDE SEQUENCE [LARGE SCALE GENOMIC DNA]</scope>
    <source>
        <strain evidence="3">H10</strain>
    </source>
</reference>
<dbReference type="VEuPathDB" id="TriTrypDB:LpyrH10_13_1390"/>
<evidence type="ECO:0000313" key="4">
    <source>
        <dbReference type="Proteomes" id="UP000037923"/>
    </source>
</evidence>
<keyword evidence="4" id="KW-1185">Reference proteome</keyword>
<dbReference type="InterPro" id="IPR032675">
    <property type="entry name" value="LRR_dom_sf"/>
</dbReference>
<evidence type="ECO:0000313" key="3">
    <source>
        <dbReference type="EMBL" id="KPA78594.1"/>
    </source>
</evidence>
<proteinExistence type="predicted"/>
<dbReference type="SMART" id="SM00230">
    <property type="entry name" value="CysPc"/>
    <property type="match status" value="1"/>
</dbReference>
<dbReference type="OMA" id="YLPRKHF"/>
<dbReference type="Proteomes" id="UP000037923">
    <property type="component" value="Unassembled WGS sequence"/>
</dbReference>
<gene>
    <name evidence="3" type="ORF">ABB37_06194</name>
</gene>
<dbReference type="Pfam" id="PF00648">
    <property type="entry name" value="Peptidase_C2"/>
    <property type="match status" value="1"/>
</dbReference>
<dbReference type="OrthoDB" id="424753at2759"/>
<dbReference type="RefSeq" id="XP_015657033.1">
    <property type="nucleotide sequence ID" value="XM_015804459.1"/>
</dbReference>
<comment type="caution">
    <text evidence="3">The sequence shown here is derived from an EMBL/GenBank/DDBJ whole genome shotgun (WGS) entry which is preliminary data.</text>
</comment>
<dbReference type="SUPFAM" id="SSF52047">
    <property type="entry name" value="RNI-like"/>
    <property type="match status" value="1"/>
</dbReference>
<evidence type="ECO:0000256" key="1">
    <source>
        <dbReference type="PROSITE-ProRule" id="PRU00239"/>
    </source>
</evidence>
<dbReference type="InterPro" id="IPR022684">
    <property type="entry name" value="Calpain_cysteine_protease"/>
</dbReference>
<dbReference type="InterPro" id="IPR001300">
    <property type="entry name" value="Peptidase_C2_calpain_cat"/>
</dbReference>